<dbReference type="AlphaFoldDB" id="A0AAD8XT80"/>
<dbReference type="Proteomes" id="UP001224775">
    <property type="component" value="Unassembled WGS sequence"/>
</dbReference>
<keyword evidence="3" id="KW-1185">Reference proteome</keyword>
<name>A0AAD8XT80_9STRA</name>
<evidence type="ECO:0000313" key="2">
    <source>
        <dbReference type="EMBL" id="KAK1742123.1"/>
    </source>
</evidence>
<gene>
    <name evidence="2" type="ORF">QTG54_007696</name>
    <name evidence="1" type="ORF">QTG54_016225</name>
</gene>
<dbReference type="EMBL" id="JATAAI010000054">
    <property type="protein sequence ID" value="KAK1733087.1"/>
    <property type="molecule type" value="Genomic_DNA"/>
</dbReference>
<proteinExistence type="predicted"/>
<evidence type="ECO:0000313" key="3">
    <source>
        <dbReference type="Proteomes" id="UP001224775"/>
    </source>
</evidence>
<dbReference type="EMBL" id="JATAAI010000012">
    <property type="protein sequence ID" value="KAK1742123.1"/>
    <property type="molecule type" value="Genomic_DNA"/>
</dbReference>
<sequence>MTELHQEELLENWPSRCADDRLFCAAEKAVRRDTLIEHWPKRKSSTTFASFDSDEIDVASVSNKRHRHHLRFVHFSETSQLRVYERESKYLLRSLTYTKEDRNQFGKGALLEGLRIKNLVATATPESTAESIKYLLRHDIISREELVGVENFFLDSKPTNVVKRRKRHAAAVLWKQQEQQNQKLEDPVLDLGKFAQSSSFRSTQRAVSVQRLPLEQSKNLTIEM</sequence>
<evidence type="ECO:0000313" key="1">
    <source>
        <dbReference type="EMBL" id="KAK1733087.1"/>
    </source>
</evidence>
<comment type="caution">
    <text evidence="1">The sequence shown here is derived from an EMBL/GenBank/DDBJ whole genome shotgun (WGS) entry which is preliminary data.</text>
</comment>
<protein>
    <submittedName>
        <fullName evidence="1">Uncharacterized protein</fullName>
    </submittedName>
</protein>
<reference evidence="1" key="1">
    <citation type="submission" date="2023-06" db="EMBL/GenBank/DDBJ databases">
        <title>Survivors Of The Sea: Transcriptome response of Skeletonema marinoi to long-term dormancy.</title>
        <authorList>
            <person name="Pinder M.I.M."/>
            <person name="Kourtchenko O."/>
            <person name="Robertson E.K."/>
            <person name="Larsson T."/>
            <person name="Maumus F."/>
            <person name="Osuna-Cruz C.M."/>
            <person name="Vancaester E."/>
            <person name="Stenow R."/>
            <person name="Vandepoele K."/>
            <person name="Ploug H."/>
            <person name="Bruchert V."/>
            <person name="Godhe A."/>
            <person name="Topel M."/>
        </authorList>
    </citation>
    <scope>NUCLEOTIDE SEQUENCE</scope>
    <source>
        <strain evidence="1">R05AC</strain>
    </source>
</reference>
<organism evidence="1 3">
    <name type="scientific">Skeletonema marinoi</name>
    <dbReference type="NCBI Taxonomy" id="267567"/>
    <lineage>
        <taxon>Eukaryota</taxon>
        <taxon>Sar</taxon>
        <taxon>Stramenopiles</taxon>
        <taxon>Ochrophyta</taxon>
        <taxon>Bacillariophyta</taxon>
        <taxon>Coscinodiscophyceae</taxon>
        <taxon>Thalassiosirophycidae</taxon>
        <taxon>Thalassiosirales</taxon>
        <taxon>Skeletonemataceae</taxon>
        <taxon>Skeletonema</taxon>
        <taxon>Skeletonema marinoi-dohrnii complex</taxon>
    </lineage>
</organism>
<accession>A0AAD8XT80</accession>